<evidence type="ECO:0000313" key="15">
    <source>
        <dbReference type="Ensembl" id="ENSSORP00005053974.1"/>
    </source>
</evidence>
<keyword evidence="5 11" id="KW-0863">Zinc-finger</keyword>
<evidence type="ECO:0000256" key="1">
    <source>
        <dbReference type="ARBA" id="ARBA00004123"/>
    </source>
</evidence>
<dbReference type="InParanoid" id="A0A673CL10"/>
<dbReference type="Proteomes" id="UP000472271">
    <property type="component" value="Chromosome 19"/>
</dbReference>
<dbReference type="PROSITE" id="PS00028">
    <property type="entry name" value="ZINC_FINGER_C2H2_1"/>
    <property type="match status" value="3"/>
</dbReference>
<feature type="region of interest" description="Disordered" evidence="13">
    <location>
        <begin position="182"/>
        <end position="208"/>
    </location>
</feature>
<feature type="coiled-coil region" evidence="12">
    <location>
        <begin position="29"/>
        <end position="63"/>
    </location>
</feature>
<dbReference type="OrthoDB" id="10027876at2759"/>
<reference evidence="15" key="1">
    <citation type="submission" date="2019-06" db="EMBL/GenBank/DDBJ databases">
        <authorList>
            <consortium name="Wellcome Sanger Institute Data Sharing"/>
        </authorList>
    </citation>
    <scope>NUCLEOTIDE SEQUENCE [LARGE SCALE GENOMIC DNA]</scope>
</reference>
<dbReference type="InterPro" id="IPR013087">
    <property type="entry name" value="Znf_C2H2_type"/>
</dbReference>
<evidence type="ECO:0000256" key="12">
    <source>
        <dbReference type="SAM" id="Coils"/>
    </source>
</evidence>
<dbReference type="GO" id="GO:0000978">
    <property type="term" value="F:RNA polymerase II cis-regulatory region sequence-specific DNA binding"/>
    <property type="evidence" value="ECO:0007669"/>
    <property type="project" value="TreeGrafter"/>
</dbReference>
<dbReference type="Gene3D" id="3.30.160.60">
    <property type="entry name" value="Classic Zinc Finger"/>
    <property type="match status" value="3"/>
</dbReference>
<dbReference type="Ensembl" id="ENSSORT00005055244.1">
    <property type="protein sequence ID" value="ENSSORP00005053974.1"/>
    <property type="gene ID" value="ENSSORG00005024228.1"/>
</dbReference>
<feature type="domain" description="C2H2-type" evidence="14">
    <location>
        <begin position="311"/>
        <end position="338"/>
    </location>
</feature>
<evidence type="ECO:0000256" key="6">
    <source>
        <dbReference type="ARBA" id="ARBA00022833"/>
    </source>
</evidence>
<keyword evidence="8" id="KW-0238">DNA-binding</keyword>
<dbReference type="PANTHER" id="PTHR23235:SF142">
    <property type="entry name" value="ZINC FINGER PROTEIN 384"/>
    <property type="match status" value="1"/>
</dbReference>
<dbReference type="GO" id="GO:0008270">
    <property type="term" value="F:zinc ion binding"/>
    <property type="evidence" value="ECO:0007669"/>
    <property type="project" value="UniProtKB-KW"/>
</dbReference>
<gene>
    <name evidence="15" type="primary">LOC115410531</name>
</gene>
<dbReference type="GeneID" id="115410531"/>
<keyword evidence="12" id="KW-0175">Coiled coil</keyword>
<protein>
    <submittedName>
        <fullName evidence="15">Zinc finger protein interacting with ribonucleoprotein K-like</fullName>
    </submittedName>
</protein>
<dbReference type="RefSeq" id="XP_029978062.1">
    <property type="nucleotide sequence ID" value="XM_030122202.1"/>
</dbReference>
<keyword evidence="7" id="KW-0805">Transcription regulation</keyword>
<dbReference type="Pfam" id="PF00096">
    <property type="entry name" value="zf-C2H2"/>
    <property type="match status" value="3"/>
</dbReference>
<name>A0A673CL10_9TELE</name>
<dbReference type="PROSITE" id="PS50157">
    <property type="entry name" value="ZINC_FINGER_C2H2_2"/>
    <property type="match status" value="3"/>
</dbReference>
<evidence type="ECO:0000313" key="16">
    <source>
        <dbReference type="Proteomes" id="UP000472271"/>
    </source>
</evidence>
<reference evidence="15" key="3">
    <citation type="submission" date="2025-09" db="UniProtKB">
        <authorList>
            <consortium name="Ensembl"/>
        </authorList>
    </citation>
    <scope>IDENTIFICATION</scope>
</reference>
<dbReference type="SMART" id="SM00355">
    <property type="entry name" value="ZnF_C2H2"/>
    <property type="match status" value="3"/>
</dbReference>
<keyword evidence="3" id="KW-0479">Metal-binding</keyword>
<dbReference type="SUPFAM" id="SSF57667">
    <property type="entry name" value="beta-beta-alpha zinc fingers"/>
    <property type="match status" value="2"/>
</dbReference>
<organism evidence="15 16">
    <name type="scientific">Sphaeramia orbicularis</name>
    <name type="common">orbiculate cardinalfish</name>
    <dbReference type="NCBI Taxonomy" id="375764"/>
    <lineage>
        <taxon>Eukaryota</taxon>
        <taxon>Metazoa</taxon>
        <taxon>Chordata</taxon>
        <taxon>Craniata</taxon>
        <taxon>Vertebrata</taxon>
        <taxon>Euteleostomi</taxon>
        <taxon>Actinopterygii</taxon>
        <taxon>Neopterygii</taxon>
        <taxon>Teleostei</taxon>
        <taxon>Neoteleostei</taxon>
        <taxon>Acanthomorphata</taxon>
        <taxon>Gobiaria</taxon>
        <taxon>Kurtiformes</taxon>
        <taxon>Apogonoidei</taxon>
        <taxon>Apogonidae</taxon>
        <taxon>Apogoninae</taxon>
        <taxon>Sphaeramia</taxon>
    </lineage>
</organism>
<dbReference type="FunFam" id="3.30.160.60:FF:001498">
    <property type="entry name" value="Zinc finger protein 404"/>
    <property type="match status" value="1"/>
</dbReference>
<evidence type="ECO:0000256" key="7">
    <source>
        <dbReference type="ARBA" id="ARBA00023015"/>
    </source>
</evidence>
<evidence type="ECO:0000256" key="11">
    <source>
        <dbReference type="PROSITE-ProRule" id="PRU00042"/>
    </source>
</evidence>
<feature type="domain" description="C2H2-type" evidence="14">
    <location>
        <begin position="283"/>
        <end position="310"/>
    </location>
</feature>
<accession>A0A673CL10</accession>
<dbReference type="PANTHER" id="PTHR23235">
    <property type="entry name" value="KRUEPPEL-LIKE TRANSCRIPTION FACTOR"/>
    <property type="match status" value="1"/>
</dbReference>
<comment type="subcellular location">
    <subcellularLocation>
        <location evidence="1">Nucleus</location>
    </subcellularLocation>
</comment>
<keyword evidence="4" id="KW-0677">Repeat</keyword>
<sequence>MWIHSNMSKLQRLDARVAKLLTEAVHEVLEMVKETVLEYQEKTARTQRENENLKRKLQELQDKITKDSTPVLVLSGSLPLDKEDTVDQEQDLSLTQRQMSEFTDVDQREIHSYMSVHDVKQESREENYINTVAHTEEDTEHCEAKSEDVTYTSEETVTINMSHFSNRGNSSVLSDNVCASQSTASLRENQPVVKKETDPTDCPTAEPPSLQKHYSECLEFSCNSSHHNSTEVPRPQIITESHEHVFVHSGHNISKRHVFSKTNGTAFEMRRIRKERFQTKDSLVCVTCGKSFSRVGNLKIHQRCHTGEKPYGCVQCGRRFSQAGDLKKHKRVHTGEKPYYCNQCGKSFSRRENLNRHQKIHIGETLQLQQVWIGHQ</sequence>
<proteinExistence type="inferred from homology"/>
<comment type="similarity">
    <text evidence="2">Belongs to the krueppel C2H2-type zinc-finger protein family.</text>
</comment>
<dbReference type="FunFam" id="3.30.160.60:FF:000862">
    <property type="entry name" value="zinc finger protein 697"/>
    <property type="match status" value="1"/>
</dbReference>
<evidence type="ECO:0000259" key="14">
    <source>
        <dbReference type="PROSITE" id="PS50157"/>
    </source>
</evidence>
<dbReference type="AlphaFoldDB" id="A0A673CL10"/>
<reference evidence="15" key="2">
    <citation type="submission" date="2025-08" db="UniProtKB">
        <authorList>
            <consortium name="Ensembl"/>
        </authorList>
    </citation>
    <scope>IDENTIFICATION</scope>
</reference>
<evidence type="ECO:0000256" key="8">
    <source>
        <dbReference type="ARBA" id="ARBA00023125"/>
    </source>
</evidence>
<keyword evidence="6" id="KW-0862">Zinc</keyword>
<dbReference type="InterPro" id="IPR036236">
    <property type="entry name" value="Znf_C2H2_sf"/>
</dbReference>
<evidence type="ECO:0000256" key="5">
    <source>
        <dbReference type="ARBA" id="ARBA00022771"/>
    </source>
</evidence>
<dbReference type="FunFam" id="3.30.160.60:FF:000516">
    <property type="entry name" value="zinc finger protein 771"/>
    <property type="match status" value="1"/>
</dbReference>
<evidence type="ECO:0000256" key="4">
    <source>
        <dbReference type="ARBA" id="ARBA00022737"/>
    </source>
</evidence>
<keyword evidence="10" id="KW-0539">Nucleus</keyword>
<feature type="domain" description="C2H2-type" evidence="14">
    <location>
        <begin position="339"/>
        <end position="366"/>
    </location>
</feature>
<evidence type="ECO:0000256" key="2">
    <source>
        <dbReference type="ARBA" id="ARBA00006991"/>
    </source>
</evidence>
<dbReference type="GO" id="GO:0000981">
    <property type="term" value="F:DNA-binding transcription factor activity, RNA polymerase II-specific"/>
    <property type="evidence" value="ECO:0007669"/>
    <property type="project" value="TreeGrafter"/>
</dbReference>
<evidence type="ECO:0000256" key="3">
    <source>
        <dbReference type="ARBA" id="ARBA00022723"/>
    </source>
</evidence>
<keyword evidence="9" id="KW-0804">Transcription</keyword>
<dbReference type="GO" id="GO:0005634">
    <property type="term" value="C:nucleus"/>
    <property type="evidence" value="ECO:0007669"/>
    <property type="project" value="UniProtKB-SubCell"/>
</dbReference>
<dbReference type="RefSeq" id="XP_029978063.1">
    <property type="nucleotide sequence ID" value="XM_030122203.1"/>
</dbReference>
<evidence type="ECO:0000256" key="10">
    <source>
        <dbReference type="ARBA" id="ARBA00023242"/>
    </source>
</evidence>
<evidence type="ECO:0000256" key="13">
    <source>
        <dbReference type="SAM" id="MobiDB-lite"/>
    </source>
</evidence>
<keyword evidence="16" id="KW-1185">Reference proteome</keyword>
<dbReference type="RefSeq" id="XP_029978064.1">
    <property type="nucleotide sequence ID" value="XM_030122204.1"/>
</dbReference>
<evidence type="ECO:0000256" key="9">
    <source>
        <dbReference type="ARBA" id="ARBA00023163"/>
    </source>
</evidence>